<name>A0A8S1JQV1_PARPR</name>
<evidence type="ECO:0000313" key="3">
    <source>
        <dbReference type="Proteomes" id="UP000688137"/>
    </source>
</evidence>
<comment type="caution">
    <text evidence="2">The sequence shown here is derived from an EMBL/GenBank/DDBJ whole genome shotgun (WGS) entry which is preliminary data.</text>
</comment>
<dbReference type="Proteomes" id="UP000688137">
    <property type="component" value="Unassembled WGS sequence"/>
</dbReference>
<keyword evidence="3" id="KW-1185">Reference proteome</keyword>
<evidence type="ECO:0000256" key="1">
    <source>
        <dbReference type="SAM" id="Coils"/>
    </source>
</evidence>
<feature type="coiled-coil region" evidence="1">
    <location>
        <begin position="89"/>
        <end position="209"/>
    </location>
</feature>
<dbReference type="AlphaFoldDB" id="A0A8S1JQV1"/>
<reference evidence="2" key="1">
    <citation type="submission" date="2021-01" db="EMBL/GenBank/DDBJ databases">
        <authorList>
            <consortium name="Genoscope - CEA"/>
            <person name="William W."/>
        </authorList>
    </citation>
    <scope>NUCLEOTIDE SEQUENCE</scope>
</reference>
<dbReference type="OMA" id="QHFADIT"/>
<dbReference type="EMBL" id="CAJJDM010000003">
    <property type="protein sequence ID" value="CAD8044257.1"/>
    <property type="molecule type" value="Genomic_DNA"/>
</dbReference>
<organism evidence="2 3">
    <name type="scientific">Paramecium primaurelia</name>
    <dbReference type="NCBI Taxonomy" id="5886"/>
    <lineage>
        <taxon>Eukaryota</taxon>
        <taxon>Sar</taxon>
        <taxon>Alveolata</taxon>
        <taxon>Ciliophora</taxon>
        <taxon>Intramacronucleata</taxon>
        <taxon>Oligohymenophorea</taxon>
        <taxon>Peniculida</taxon>
        <taxon>Parameciidae</taxon>
        <taxon>Paramecium</taxon>
    </lineage>
</organism>
<accession>A0A8S1JQV1</accession>
<gene>
    <name evidence="2" type="ORF">PPRIM_AZ9-3.1.T0060339</name>
</gene>
<keyword evidence="1" id="KW-0175">Coiled coil</keyword>
<proteinExistence type="predicted"/>
<sequence length="250" mass="30237">MYSQLKKKKSPDVHPLIPKGQFSNDQKFYQELTQKLWESHPTDENIELSVDVPQMQTKRAQPYLTEENNLALENRKLKETIIQMKLEMKSKLEADLLKQKNEFQTILQEYVVFIDKILQDKKDLQLQLAQYQRQDIQENKNELIEQLHFLQEENFKSLQQSEEFSNKLIQIETLLINLEEEKKIAYEKIEQLRLQNLQLKQHYEEKLQNQKQQHYADIKKFESIVQEALDKKDFKIQKLKEQLSYYTDQF</sequence>
<evidence type="ECO:0000313" key="2">
    <source>
        <dbReference type="EMBL" id="CAD8044257.1"/>
    </source>
</evidence>
<protein>
    <submittedName>
        <fullName evidence="2">Uncharacterized protein</fullName>
    </submittedName>
</protein>